<protein>
    <recommendedName>
        <fullName evidence="9">ZNF380 coiled-coil domain-containing protein</fullName>
    </recommendedName>
</protein>
<dbReference type="OrthoDB" id="515707at2759"/>
<dbReference type="PANTHER" id="PTHR13278">
    <property type="entry name" value="ZINC FINGER PROTEIN 830"/>
    <property type="match status" value="1"/>
</dbReference>
<dbReference type="KEGG" id="csl:COCSUDRAFT_62926"/>
<organism evidence="10 11">
    <name type="scientific">Coccomyxa subellipsoidea (strain C-169)</name>
    <name type="common">Green microalga</name>
    <dbReference type="NCBI Taxonomy" id="574566"/>
    <lineage>
        <taxon>Eukaryota</taxon>
        <taxon>Viridiplantae</taxon>
        <taxon>Chlorophyta</taxon>
        <taxon>core chlorophytes</taxon>
        <taxon>Trebouxiophyceae</taxon>
        <taxon>Trebouxiophyceae incertae sedis</taxon>
        <taxon>Coccomyxaceae</taxon>
        <taxon>Coccomyxa</taxon>
        <taxon>Coccomyxa subellipsoidea</taxon>
    </lineage>
</organism>
<evidence type="ECO:0000256" key="5">
    <source>
        <dbReference type="ARBA" id="ARBA00022833"/>
    </source>
</evidence>
<evidence type="ECO:0000313" key="11">
    <source>
        <dbReference type="Proteomes" id="UP000007264"/>
    </source>
</evidence>
<evidence type="ECO:0000256" key="6">
    <source>
        <dbReference type="ARBA" id="ARBA00023242"/>
    </source>
</evidence>
<keyword evidence="5" id="KW-0862">Zinc</keyword>
<evidence type="ECO:0000256" key="8">
    <source>
        <dbReference type="SAM" id="MobiDB-lite"/>
    </source>
</evidence>
<feature type="domain" description="ZNF380 coiled-coil" evidence="9">
    <location>
        <begin position="225"/>
        <end position="302"/>
    </location>
</feature>
<dbReference type="GO" id="GO:0003676">
    <property type="term" value="F:nucleic acid binding"/>
    <property type="evidence" value="ECO:0007669"/>
    <property type="project" value="InterPro"/>
</dbReference>
<dbReference type="STRING" id="574566.I0YYC1"/>
<dbReference type="GO" id="GO:0033314">
    <property type="term" value="P:mitotic DNA replication checkpoint signaling"/>
    <property type="evidence" value="ECO:0007669"/>
    <property type="project" value="TreeGrafter"/>
</dbReference>
<feature type="compositionally biased region" description="Low complexity" evidence="8">
    <location>
        <begin position="25"/>
        <end position="36"/>
    </location>
</feature>
<evidence type="ECO:0000313" key="10">
    <source>
        <dbReference type="EMBL" id="EIE23390.1"/>
    </source>
</evidence>
<feature type="compositionally biased region" description="Low complexity" evidence="8">
    <location>
        <begin position="86"/>
        <end position="110"/>
    </location>
</feature>
<dbReference type="GO" id="GO:0033260">
    <property type="term" value="P:nuclear DNA replication"/>
    <property type="evidence" value="ECO:0007669"/>
    <property type="project" value="TreeGrafter"/>
</dbReference>
<dbReference type="InterPro" id="IPR059039">
    <property type="entry name" value="ZNF380_CC"/>
</dbReference>
<evidence type="ECO:0000256" key="2">
    <source>
        <dbReference type="ARBA" id="ARBA00022473"/>
    </source>
</evidence>
<comment type="caution">
    <text evidence="10">The sequence shown here is derived from an EMBL/GenBank/DDBJ whole genome shotgun (WGS) entry which is preliminary data.</text>
</comment>
<dbReference type="PANTHER" id="PTHR13278:SF0">
    <property type="entry name" value="ZINC FINGER PROTEIN 830"/>
    <property type="match status" value="1"/>
</dbReference>
<dbReference type="GO" id="GO:0005681">
    <property type="term" value="C:spliceosomal complex"/>
    <property type="evidence" value="ECO:0007669"/>
    <property type="project" value="InterPro"/>
</dbReference>
<dbReference type="GO" id="GO:0008270">
    <property type="term" value="F:zinc ion binding"/>
    <property type="evidence" value="ECO:0007669"/>
    <property type="project" value="UniProtKB-KW"/>
</dbReference>
<dbReference type="GeneID" id="17041382"/>
<keyword evidence="7" id="KW-0175">Coiled coil</keyword>
<evidence type="ECO:0000259" key="9">
    <source>
        <dbReference type="Pfam" id="PF23406"/>
    </source>
</evidence>
<dbReference type="Pfam" id="PF23406">
    <property type="entry name" value="ZNF380_CC"/>
    <property type="match status" value="1"/>
</dbReference>
<name>I0YYC1_COCSC</name>
<keyword evidence="6" id="KW-0539">Nucleus</keyword>
<keyword evidence="4" id="KW-0863">Zinc-finger</keyword>
<keyword evidence="2" id="KW-0217">Developmental protein</keyword>
<dbReference type="RefSeq" id="XP_005647934.1">
    <property type="nucleotide sequence ID" value="XM_005647877.1"/>
</dbReference>
<evidence type="ECO:0000256" key="1">
    <source>
        <dbReference type="ARBA" id="ARBA00004324"/>
    </source>
</evidence>
<evidence type="ECO:0000256" key="3">
    <source>
        <dbReference type="ARBA" id="ARBA00022723"/>
    </source>
</evidence>
<keyword evidence="11" id="KW-1185">Reference proteome</keyword>
<sequence length="374" mass="38434">MSDYKALFKAAKAQRETAVPGKLGAARAAASAAPPQSKMPPPAPRPAKSSKPVPPPPKFNDLVPFRAESQATIISSLGGDTPSSDASVKGGATVGSAAAASLDAQSTASTNGGGLPSGFFEEPAPSEASSIEAAASQSGMPSGFFDYSAPGPSAGDDSDLAASMPSSEGPPEPNPSTAGRVEGSLPTGFFEETGPGTYEAEETAPEARGGPNESSQAQADGASAIPKGFFADVDADAKARGEKPAKPRTQAETFSDFMASIAADVKEVQAREEEEAADEAAERAEREVFEQRMRLKRVEELKGGAPSSSTGAAAAETLGFNEVALDISSIAEAPVQPRKKRRLDVLEDDPDEGADGEESSEEDDIMLDWRAKTV</sequence>
<evidence type="ECO:0000256" key="4">
    <source>
        <dbReference type="ARBA" id="ARBA00022771"/>
    </source>
</evidence>
<dbReference type="InterPro" id="IPR040050">
    <property type="entry name" value="ZNF830-like"/>
</dbReference>
<keyword evidence="3" id="KW-0479">Metal-binding</keyword>
<evidence type="ECO:0000256" key="7">
    <source>
        <dbReference type="SAM" id="Coils"/>
    </source>
</evidence>
<dbReference type="GO" id="GO:0044773">
    <property type="term" value="P:mitotic DNA damage checkpoint signaling"/>
    <property type="evidence" value="ECO:0007669"/>
    <property type="project" value="TreeGrafter"/>
</dbReference>
<feature type="region of interest" description="Disordered" evidence="8">
    <location>
        <begin position="10"/>
        <end position="227"/>
    </location>
</feature>
<dbReference type="Proteomes" id="UP000007264">
    <property type="component" value="Unassembled WGS sequence"/>
</dbReference>
<feature type="compositionally biased region" description="Acidic residues" evidence="8">
    <location>
        <begin position="346"/>
        <end position="366"/>
    </location>
</feature>
<feature type="compositionally biased region" description="Low complexity" evidence="8">
    <location>
        <begin position="121"/>
        <end position="136"/>
    </location>
</feature>
<reference evidence="10 11" key="1">
    <citation type="journal article" date="2012" name="Genome Biol.">
        <title>The genome of the polar eukaryotic microalga coccomyxa subellipsoidea reveals traits of cold adaptation.</title>
        <authorList>
            <person name="Blanc G."/>
            <person name="Agarkova I."/>
            <person name="Grimwood J."/>
            <person name="Kuo A."/>
            <person name="Brueggeman A."/>
            <person name="Dunigan D."/>
            <person name="Gurnon J."/>
            <person name="Ladunga I."/>
            <person name="Lindquist E."/>
            <person name="Lucas S."/>
            <person name="Pangilinan J."/>
            <person name="Proschold T."/>
            <person name="Salamov A."/>
            <person name="Schmutz J."/>
            <person name="Weeks D."/>
            <person name="Yamada T."/>
            <person name="Claverie J.M."/>
            <person name="Grigoriev I."/>
            <person name="Van Etten J."/>
            <person name="Lomsadze A."/>
            <person name="Borodovsky M."/>
        </authorList>
    </citation>
    <scope>NUCLEOTIDE SEQUENCE [LARGE SCALE GENOMIC DNA]</scope>
    <source>
        <strain evidence="10 11">C-169</strain>
    </source>
</reference>
<feature type="coiled-coil region" evidence="7">
    <location>
        <begin position="263"/>
        <end position="301"/>
    </location>
</feature>
<dbReference type="eggNOG" id="ENOG502R35Q">
    <property type="taxonomic scope" value="Eukaryota"/>
</dbReference>
<dbReference type="EMBL" id="AGSI01000007">
    <property type="protein sequence ID" value="EIE23390.1"/>
    <property type="molecule type" value="Genomic_DNA"/>
</dbReference>
<gene>
    <name evidence="10" type="ORF">COCSUDRAFT_62926</name>
</gene>
<accession>I0YYC1</accession>
<comment type="subcellular location">
    <subcellularLocation>
        <location evidence="1">Nucleus speckle</location>
    </subcellularLocation>
</comment>
<dbReference type="AlphaFoldDB" id="I0YYC1"/>
<feature type="region of interest" description="Disordered" evidence="8">
    <location>
        <begin position="336"/>
        <end position="374"/>
    </location>
</feature>
<proteinExistence type="predicted"/>